<proteinExistence type="inferred from homology"/>
<dbReference type="Gene3D" id="3.30.70.1230">
    <property type="entry name" value="Nucleotide cyclase"/>
    <property type="match status" value="1"/>
</dbReference>
<feature type="transmembrane region" description="Helical" evidence="8">
    <location>
        <begin position="193"/>
        <end position="213"/>
    </location>
</feature>
<dbReference type="Proteomes" id="UP000444721">
    <property type="component" value="Unassembled WGS sequence"/>
</dbReference>
<evidence type="ECO:0000256" key="5">
    <source>
        <dbReference type="ARBA" id="ARBA00023136"/>
    </source>
</evidence>
<evidence type="ECO:0000313" key="11">
    <source>
        <dbReference type="EMBL" id="KAF0977991.1"/>
    </source>
</evidence>
<evidence type="ECO:0000256" key="7">
    <source>
        <dbReference type="RuleBase" id="RU000405"/>
    </source>
</evidence>
<dbReference type="GO" id="GO:0035556">
    <property type="term" value="P:intracellular signal transduction"/>
    <property type="evidence" value="ECO:0007669"/>
    <property type="project" value="InterPro"/>
</dbReference>
<dbReference type="PROSITE" id="PS50112">
    <property type="entry name" value="PAS"/>
    <property type="match status" value="1"/>
</dbReference>
<dbReference type="SMART" id="SM00044">
    <property type="entry name" value="CYCc"/>
    <property type="match status" value="1"/>
</dbReference>
<feature type="transmembrane region" description="Helical" evidence="8">
    <location>
        <begin position="313"/>
        <end position="333"/>
    </location>
</feature>
<dbReference type="Pfam" id="PF00211">
    <property type="entry name" value="Guanylate_cyc"/>
    <property type="match status" value="1"/>
</dbReference>
<dbReference type="Pfam" id="PF13426">
    <property type="entry name" value="PAS_9"/>
    <property type="match status" value="1"/>
</dbReference>
<feature type="transmembrane region" description="Helical" evidence="8">
    <location>
        <begin position="1291"/>
        <end position="1311"/>
    </location>
</feature>
<evidence type="ECO:0008006" key="13">
    <source>
        <dbReference type="Google" id="ProtNLM"/>
    </source>
</evidence>
<dbReference type="InterPro" id="IPR029787">
    <property type="entry name" value="Nucleotide_cyclase"/>
</dbReference>
<dbReference type="GO" id="GO:0004383">
    <property type="term" value="F:guanylate cyclase activity"/>
    <property type="evidence" value="ECO:0007669"/>
    <property type="project" value="TreeGrafter"/>
</dbReference>
<dbReference type="SMART" id="SM00091">
    <property type="entry name" value="PAS"/>
    <property type="match status" value="1"/>
</dbReference>
<feature type="domain" description="Guanylate cyclase" evidence="10">
    <location>
        <begin position="1528"/>
        <end position="1700"/>
    </location>
</feature>
<dbReference type="VEuPathDB" id="AmoebaDB:FDP41_003313"/>
<dbReference type="VEuPathDB" id="AmoebaDB:NF0058020"/>
<dbReference type="PANTHER" id="PTHR11920:SF335">
    <property type="entry name" value="GUANYLATE CYCLASE"/>
    <property type="match status" value="1"/>
</dbReference>
<dbReference type="GeneID" id="68110531"/>
<dbReference type="VEuPathDB" id="AmoebaDB:NF0040140"/>
<accession>A0A6A5BUB2</accession>
<feature type="transmembrane region" description="Helical" evidence="8">
    <location>
        <begin position="791"/>
        <end position="814"/>
    </location>
</feature>
<dbReference type="GO" id="GO:0007168">
    <property type="term" value="P:receptor guanylyl cyclase signaling pathway"/>
    <property type="evidence" value="ECO:0007669"/>
    <property type="project" value="TreeGrafter"/>
</dbReference>
<reference evidence="11 12" key="1">
    <citation type="journal article" date="2019" name="Sci. Rep.">
        <title>Nanopore sequencing improves the draft genome of the human pathogenic amoeba Naegleria fowleri.</title>
        <authorList>
            <person name="Liechti N."/>
            <person name="Schurch N."/>
            <person name="Bruggmann R."/>
            <person name="Wittwer M."/>
        </authorList>
    </citation>
    <scope>NUCLEOTIDE SEQUENCE [LARGE SCALE GENOMIC DNA]</scope>
    <source>
        <strain evidence="11 12">ATCC 30894</strain>
    </source>
</reference>
<dbReference type="RefSeq" id="XP_044562704.1">
    <property type="nucleotide sequence ID" value="XM_044706604.1"/>
</dbReference>
<dbReference type="InterPro" id="IPR050401">
    <property type="entry name" value="Cyclic_nucleotide_synthase"/>
</dbReference>
<evidence type="ECO:0000256" key="1">
    <source>
        <dbReference type="ARBA" id="ARBA00004370"/>
    </source>
</evidence>
<dbReference type="GO" id="GO:0004016">
    <property type="term" value="F:adenylate cyclase activity"/>
    <property type="evidence" value="ECO:0007669"/>
    <property type="project" value="TreeGrafter"/>
</dbReference>
<dbReference type="CDD" id="cd00130">
    <property type="entry name" value="PAS"/>
    <property type="match status" value="1"/>
</dbReference>
<evidence type="ECO:0000313" key="12">
    <source>
        <dbReference type="Proteomes" id="UP000444721"/>
    </source>
</evidence>
<feature type="transmembrane region" description="Helical" evidence="8">
    <location>
        <begin position="377"/>
        <end position="399"/>
    </location>
</feature>
<dbReference type="OMA" id="IMECEET"/>
<dbReference type="GO" id="GO:0001653">
    <property type="term" value="F:peptide receptor activity"/>
    <property type="evidence" value="ECO:0007669"/>
    <property type="project" value="TreeGrafter"/>
</dbReference>
<dbReference type="VEuPathDB" id="AmoebaDB:NfTy_060480"/>
<dbReference type="NCBIfam" id="TIGR00229">
    <property type="entry name" value="sensory_box"/>
    <property type="match status" value="1"/>
</dbReference>
<keyword evidence="2 8" id="KW-0812">Transmembrane</keyword>
<dbReference type="PANTHER" id="PTHR11920">
    <property type="entry name" value="GUANYLYL CYCLASE"/>
    <property type="match status" value="1"/>
</dbReference>
<comment type="caution">
    <text evidence="11">The sequence shown here is derived from an EMBL/GenBank/DDBJ whole genome shotgun (WGS) entry which is preliminary data.</text>
</comment>
<sequence length="1808" mass="205540">MSSNRNPSNHLDGTIERQQHSEATDNIVLVDDGTIPTIPIISHQNICPKPPSVFSQSSNSSSHSFVNTFGQKIISQIQEKVVSTLLVLVDSKSKQGWKSNLLVLSLYIYAWIGSLVIGLEGEYNYGLYGAYVWRVFNYLVNFSMNAIPYEAAIALSSICILLSLSVICLFLYTLRVYHKAKPSIKTIQSLMKVLGIVIYFGHLVMTYLMTSFIDCNYSSSVTFDGFSDPQKVLNRFPSYMCFSSSNIALIVLNFLGIICLILSTVLCSVVLGNTHIRSGTPFIVDNSLFIGSVLVVSEIQITLNAIIPTSLMFVKSIIHILLSFTLFIMLLYLLPYYRRVENSLIGGLCLGKAFICVFPLISFLVNSKNEWEMGLAFVTSSFGMFLIGFLIGFFIVEIYTRVVYKVTRLTIMQGVVECAVLIIDDFTPEERFQAIKNLFEKEAIALFKEMEERKQIRNLELFLKFCMLSGNAGSEDTFGFSDKDIAICMIKSVSQHKRFQHKNLLVSSSLLCAYFWDMDRQVTFQQPRKSYCISSLEYSQTLLKRMRNEKLSIFLSFMLNEKLKQVQDSIRKEKGDSKDFSAFDMSEMLNRLERDTLTIVQCRKLVWKELMNDNVNEKRVLEINRAASTLIMECEETFENSTKLFSEDKSLLRLYAKFNEEVLFNTEKAFELYQDAQSIEEEDSRKGHEKHTSHMTNTAASVSFIFGSKNRVLPSTASFKQTSQYRGSMNVRNSLSKTNLHLTSSLNGLQGSTKELVEDESQLDISEAADSPEVKKEIIYKNSIATSENHFLWYAAIISMNVIVGALFLTNVILACKAVSASTKDLNTIEHACTPSARSLTVISDLRVHQIVSALFGNKSFSTSLTSAGLLNMSDFDKTFSERLSIALKDFYKIQNLALSGRLSDKIYQQYSEDSHLVYFPEIPHGNLYGQYLNPKPRNVSISTLTNSFLQYSETMKSWKGNDFNKTILNDFITMYIWHNRDTLAQNYETFCENISSEVFSSITLFRNDVLYYCIASFIVSLMFCLLTAGIQMIFAMKIRKVVKLFEKYIPKEAIGKIFHEIKVNEVETKATSTMWHNPILRTLTYVVLFGAIFFLFSALLLYFALSSTDQSRSIIANIEYSVKVAASAQITTMHIGEIFAFGILPYDKYYLNSALLFDQHGVFEYHEGIDQITKDLERYWDKLVFGHDDIPPLVGEYPEIDAILKGINCQQNNSSSNSTQCESLNDLIHNFLLKAIEINEIYVSAGKDPYAVFDQYFTYIYQVCHKLADGMVNFIQIYVASVQRDDSQTWTILIGVTGLLLLPLIAYLSISSFEKQFSEMHCLRMMLNYVKVENIDAKEPLRNYILFHQLNYWNQKKKKQGTSDEDKVRNVLHATVDGAVLCNQEFEVDIYNPSAQRMFGKNMNEVVGLPLWNLFGQENKERIQTSFQHMKTDTENIVNGETLEIECVRKNGTRFPAKLNISWTTFDGKAVFLCFVKDITTEKKQNSLLAEEKKTSENLLRNILPESVAKKLKNGETFIAEKLPDITCFFSDMVGFTKLSSTMNAHQVVKMLGEIVNGFDSLTDKYELEKIKTIGDAYFCVGGLHQASDHPERVLRFAMETFRVVRKYNQKMIIEKFSTGNDSTTPPPNNLNTFMTQSNSTNNLLPSSSSIVFLNIDQIHQVDIRVGINTGAVVAGVIGTKKFAYDLWGDTINVASRMESTSLSGRIQISRSTYERVHDLDLQFEERNIEVKGKGVMQSYLLSDKAHERAVLSTGEIEELRDVEAEKLVSTSKKVLVHEQVDSKTSHDHLLVKEEEDEVVMESYNQQ</sequence>
<name>A0A6A5BUB2_NAEFO</name>
<dbReference type="InterPro" id="IPR018297">
    <property type="entry name" value="A/G_cyclase_CS"/>
</dbReference>
<dbReference type="PROSITE" id="PS00452">
    <property type="entry name" value="GUANYLATE_CYCLASE_1"/>
    <property type="match status" value="1"/>
</dbReference>
<dbReference type="InterPro" id="IPR001054">
    <property type="entry name" value="A/G_cyclase"/>
</dbReference>
<comment type="similarity">
    <text evidence="7">Belongs to the adenylyl cyclase class-4/guanylyl cyclase family.</text>
</comment>
<evidence type="ECO:0000256" key="8">
    <source>
        <dbReference type="SAM" id="Phobius"/>
    </source>
</evidence>
<comment type="subcellular location">
    <subcellularLocation>
        <location evidence="1">Membrane</location>
    </subcellularLocation>
</comment>
<feature type="transmembrane region" description="Helical" evidence="8">
    <location>
        <begin position="1010"/>
        <end position="1035"/>
    </location>
</feature>
<feature type="transmembrane region" description="Helical" evidence="8">
    <location>
        <begin position="101"/>
        <end position="119"/>
    </location>
</feature>
<evidence type="ECO:0000256" key="2">
    <source>
        <dbReference type="ARBA" id="ARBA00022692"/>
    </source>
</evidence>
<dbReference type="OrthoDB" id="548029at2759"/>
<keyword evidence="3" id="KW-0547">Nucleotide-binding</keyword>
<evidence type="ECO:0000259" key="9">
    <source>
        <dbReference type="PROSITE" id="PS50112"/>
    </source>
</evidence>
<dbReference type="InterPro" id="IPR057352">
    <property type="entry name" value="TPR_TmcB/C"/>
</dbReference>
<dbReference type="GO" id="GO:0000166">
    <property type="term" value="F:nucleotide binding"/>
    <property type="evidence" value="ECO:0007669"/>
    <property type="project" value="UniProtKB-KW"/>
</dbReference>
<organism evidence="11 12">
    <name type="scientific">Naegleria fowleri</name>
    <name type="common">Brain eating amoeba</name>
    <dbReference type="NCBI Taxonomy" id="5763"/>
    <lineage>
        <taxon>Eukaryota</taxon>
        <taxon>Discoba</taxon>
        <taxon>Heterolobosea</taxon>
        <taxon>Tetramitia</taxon>
        <taxon>Eutetramitia</taxon>
        <taxon>Vahlkampfiidae</taxon>
        <taxon>Naegleria</taxon>
    </lineage>
</organism>
<dbReference type="Pfam" id="PF25474">
    <property type="entry name" value="TPR_TmcB"/>
    <property type="match status" value="1"/>
</dbReference>
<dbReference type="PROSITE" id="PS50125">
    <property type="entry name" value="GUANYLATE_CYCLASE_2"/>
    <property type="match status" value="1"/>
</dbReference>
<evidence type="ECO:0000256" key="6">
    <source>
        <dbReference type="ARBA" id="ARBA00023239"/>
    </source>
</evidence>
<dbReference type="EMBL" id="VFQX01000033">
    <property type="protein sequence ID" value="KAF0977991.1"/>
    <property type="molecule type" value="Genomic_DNA"/>
</dbReference>
<feature type="transmembrane region" description="Helical" evidence="8">
    <location>
        <begin position="1084"/>
        <end position="1106"/>
    </location>
</feature>
<evidence type="ECO:0000256" key="3">
    <source>
        <dbReference type="ARBA" id="ARBA00022741"/>
    </source>
</evidence>
<feature type="domain" description="PAS" evidence="9">
    <location>
        <begin position="1365"/>
        <end position="1442"/>
    </location>
</feature>
<dbReference type="SUPFAM" id="SSF55073">
    <property type="entry name" value="Nucleotide cyclase"/>
    <property type="match status" value="1"/>
</dbReference>
<dbReference type="InterPro" id="IPR000014">
    <property type="entry name" value="PAS"/>
</dbReference>
<dbReference type="InterPro" id="IPR035965">
    <property type="entry name" value="PAS-like_dom_sf"/>
</dbReference>
<feature type="transmembrane region" description="Helical" evidence="8">
    <location>
        <begin position="151"/>
        <end position="172"/>
    </location>
</feature>
<feature type="transmembrane region" description="Helical" evidence="8">
    <location>
        <begin position="247"/>
        <end position="271"/>
    </location>
</feature>
<keyword evidence="5 8" id="KW-0472">Membrane</keyword>
<keyword evidence="12" id="KW-1185">Reference proteome</keyword>
<dbReference type="GO" id="GO:0005886">
    <property type="term" value="C:plasma membrane"/>
    <property type="evidence" value="ECO:0007669"/>
    <property type="project" value="TreeGrafter"/>
</dbReference>
<protein>
    <recommendedName>
        <fullName evidence="13">Guanylate cyclase domain-containing protein</fullName>
    </recommendedName>
</protein>
<evidence type="ECO:0000259" key="10">
    <source>
        <dbReference type="PROSITE" id="PS50125"/>
    </source>
</evidence>
<keyword evidence="4 8" id="KW-1133">Transmembrane helix</keyword>
<gene>
    <name evidence="11" type="ORF">FDP41_003313</name>
</gene>
<feature type="transmembrane region" description="Helical" evidence="8">
    <location>
        <begin position="345"/>
        <end position="365"/>
    </location>
</feature>
<evidence type="ECO:0000256" key="4">
    <source>
        <dbReference type="ARBA" id="ARBA00022989"/>
    </source>
</evidence>
<dbReference type="Gene3D" id="3.30.450.20">
    <property type="entry name" value="PAS domain"/>
    <property type="match status" value="1"/>
</dbReference>
<dbReference type="CDD" id="cd07302">
    <property type="entry name" value="CHD"/>
    <property type="match status" value="1"/>
</dbReference>
<keyword evidence="6 7" id="KW-0456">Lyase</keyword>
<dbReference type="SUPFAM" id="SSF55785">
    <property type="entry name" value="PYP-like sensor domain (PAS domain)"/>
    <property type="match status" value="1"/>
</dbReference>